<dbReference type="AlphaFoldDB" id="I2H0F1"/>
<keyword evidence="6 9" id="KW-0378">Hydrolase</keyword>
<dbReference type="GO" id="GO:0036503">
    <property type="term" value="P:ERAD pathway"/>
    <property type="evidence" value="ECO:0007669"/>
    <property type="project" value="TreeGrafter"/>
</dbReference>
<keyword evidence="3" id="KW-0479">Metal-binding</keyword>
<keyword evidence="12" id="KW-1185">Reference proteome</keyword>
<evidence type="ECO:0000256" key="8">
    <source>
        <dbReference type="ARBA" id="ARBA00022833"/>
    </source>
</evidence>
<comment type="catalytic activity">
    <reaction evidence="1 9">
        <text>Thiol-dependent hydrolysis of ester, thioester, amide, peptide and isopeptide bonds formed by the C-terminal Gly of ubiquitin (a 76-residue protein attached to proteins as an intracellular targeting signal).</text>
        <dbReference type="EC" id="3.4.19.12"/>
    </reaction>
</comment>
<gene>
    <name evidence="11" type="primary">TBLA0C00370</name>
    <name evidence="11" type="ORF">TBLA_0C00370</name>
</gene>
<dbReference type="RefSeq" id="XP_004179372.1">
    <property type="nucleotide sequence ID" value="XM_004179324.1"/>
</dbReference>
<proteinExistence type="predicted"/>
<dbReference type="InterPro" id="IPR057766">
    <property type="entry name" value="Znf-C2H2_OTU1-like_C"/>
</dbReference>
<dbReference type="GO" id="GO:0005829">
    <property type="term" value="C:cytosol"/>
    <property type="evidence" value="ECO:0007669"/>
    <property type="project" value="TreeGrafter"/>
</dbReference>
<name>I2H0F1_HENB6</name>
<dbReference type="GO" id="GO:0006355">
    <property type="term" value="P:regulation of DNA-templated transcription"/>
    <property type="evidence" value="ECO:0007669"/>
    <property type="project" value="EnsemblFungi"/>
</dbReference>
<evidence type="ECO:0000313" key="11">
    <source>
        <dbReference type="EMBL" id="CCH59853.1"/>
    </source>
</evidence>
<keyword evidence="2" id="KW-0645">Protease</keyword>
<dbReference type="EC" id="3.4.19.12" evidence="9"/>
<dbReference type="FunCoup" id="I2H0F1">
    <property type="interactions" value="741"/>
</dbReference>
<dbReference type="EMBL" id="HE806318">
    <property type="protein sequence ID" value="CCH59853.1"/>
    <property type="molecule type" value="Genomic_DNA"/>
</dbReference>
<dbReference type="InterPro" id="IPR003323">
    <property type="entry name" value="OTU_dom"/>
</dbReference>
<dbReference type="OMA" id="TRCILVY"/>
<keyword evidence="4" id="KW-0863">Zinc-finger</keyword>
<dbReference type="PANTHER" id="PTHR13312:SF0">
    <property type="entry name" value="UBIQUITIN THIOESTERASE OTU1"/>
    <property type="match status" value="1"/>
</dbReference>
<keyword evidence="8" id="KW-0862">Zinc</keyword>
<comment type="function">
    <text evidence="9">Hydrolase that can remove conjugated ubiquitin from proteins and may therefore play an important regulatory role at the level of protein turnover by preventing degradation.</text>
</comment>
<evidence type="ECO:0000256" key="6">
    <source>
        <dbReference type="ARBA" id="ARBA00022801"/>
    </source>
</evidence>
<dbReference type="HOGENOM" id="CLU_049327_0_0_1"/>
<sequence length="301" mass="33645">MRIKVTLDGKSSVLKLDDSSTGEDLLMHIKQLNPEWDEIKNARFGYPPKNIKMDDPAVLSQTIKKTGISNGDNLMLTSIKSSAVTSTPDDHGKNVVRIHKVPEDNSCLFHSLSYCLNKNLDRSQQLRKNVATRVMEDPVTYSTAILGGKTPKQYAEWIQRTDTWGGGVELSILCNKLQMAVYVIDASSSKLSLTRFDNEMEKSVEYCILIYTGVHYDPVEFQKFDQKRPTTCFPVKDTQLLDFMISESKKLADALRIAGGTFDTGKAAIVCNICGTKMNGEREASQHAEVTGHVDMQQVRD</sequence>
<evidence type="ECO:0000259" key="10">
    <source>
        <dbReference type="PROSITE" id="PS50802"/>
    </source>
</evidence>
<dbReference type="GeneID" id="14494822"/>
<protein>
    <recommendedName>
        <fullName evidence="9">Ubiquitin thioesterase OTU</fullName>
        <ecNumber evidence="9">3.4.19.12</ecNumber>
    </recommendedName>
</protein>
<keyword evidence="5 9" id="KW-0833">Ubl conjugation pathway</keyword>
<dbReference type="InterPro" id="IPR038765">
    <property type="entry name" value="Papain-like_cys_pep_sf"/>
</dbReference>
<dbReference type="CDD" id="cd22745">
    <property type="entry name" value="OTU_OTU1"/>
    <property type="match status" value="1"/>
</dbReference>
<accession>I2H0F1</accession>
<evidence type="ECO:0000256" key="2">
    <source>
        <dbReference type="ARBA" id="ARBA00022670"/>
    </source>
</evidence>
<dbReference type="PROSITE" id="PS50802">
    <property type="entry name" value="OTU"/>
    <property type="match status" value="1"/>
</dbReference>
<dbReference type="GO" id="GO:0004843">
    <property type="term" value="F:cysteine-type deubiquitinase activity"/>
    <property type="evidence" value="ECO:0007669"/>
    <property type="project" value="UniProtKB-UniRule"/>
</dbReference>
<dbReference type="OrthoDB" id="65596at2759"/>
<evidence type="ECO:0000256" key="4">
    <source>
        <dbReference type="ARBA" id="ARBA00022771"/>
    </source>
</evidence>
<dbReference type="GO" id="GO:0005634">
    <property type="term" value="C:nucleus"/>
    <property type="evidence" value="ECO:0007669"/>
    <property type="project" value="TreeGrafter"/>
</dbReference>
<evidence type="ECO:0000256" key="3">
    <source>
        <dbReference type="ARBA" id="ARBA00022723"/>
    </source>
</evidence>
<dbReference type="Proteomes" id="UP000002866">
    <property type="component" value="Chromosome 3"/>
</dbReference>
<dbReference type="eggNOG" id="KOG3288">
    <property type="taxonomic scope" value="Eukaryota"/>
</dbReference>
<evidence type="ECO:0000256" key="5">
    <source>
        <dbReference type="ARBA" id="ARBA00022786"/>
    </source>
</evidence>
<dbReference type="Gene3D" id="3.10.20.90">
    <property type="entry name" value="Phosphatidylinositol 3-kinase Catalytic Subunit, Chain A, domain 1"/>
    <property type="match status" value="1"/>
</dbReference>
<evidence type="ECO:0000313" key="12">
    <source>
        <dbReference type="Proteomes" id="UP000002866"/>
    </source>
</evidence>
<keyword evidence="7 9" id="KW-0788">Thiol protease</keyword>
<keyword evidence="9" id="KW-0963">Cytoplasm</keyword>
<dbReference type="GO" id="GO:0016579">
    <property type="term" value="P:protein deubiquitination"/>
    <property type="evidence" value="ECO:0007669"/>
    <property type="project" value="EnsemblFungi"/>
</dbReference>
<feature type="domain" description="OTU" evidence="10">
    <location>
        <begin position="96"/>
        <end position="222"/>
    </location>
</feature>
<evidence type="ECO:0000256" key="9">
    <source>
        <dbReference type="RuleBase" id="RU367104"/>
    </source>
</evidence>
<comment type="subcellular location">
    <subcellularLocation>
        <location evidence="9">Cytoplasm</location>
    </subcellularLocation>
</comment>
<dbReference type="Pfam" id="PF21403">
    <property type="entry name" value="OTU1_UBXL"/>
    <property type="match status" value="1"/>
</dbReference>
<dbReference type="SUPFAM" id="SSF54001">
    <property type="entry name" value="Cysteine proteinases"/>
    <property type="match status" value="1"/>
</dbReference>
<dbReference type="Gene3D" id="3.90.70.80">
    <property type="match status" value="1"/>
</dbReference>
<dbReference type="Pfam" id="PF24560">
    <property type="entry name" value="zf-C2H2_OTU1_C"/>
    <property type="match status" value="1"/>
</dbReference>
<dbReference type="PANTHER" id="PTHR13312">
    <property type="entry name" value="HIV-INDUCED PROTEIN-7-LIKE PROTEASE"/>
    <property type="match status" value="1"/>
</dbReference>
<organism evidence="11 12">
    <name type="scientific">Henningerozyma blattae (strain ATCC 34711 / CBS 6284 / DSM 70876 / NBRC 10599 / NRRL Y-10934 / UCD 77-7)</name>
    <name type="common">Yeast</name>
    <name type="synonym">Tetrapisispora blattae</name>
    <dbReference type="NCBI Taxonomy" id="1071380"/>
    <lineage>
        <taxon>Eukaryota</taxon>
        <taxon>Fungi</taxon>
        <taxon>Dikarya</taxon>
        <taxon>Ascomycota</taxon>
        <taxon>Saccharomycotina</taxon>
        <taxon>Saccharomycetes</taxon>
        <taxon>Saccharomycetales</taxon>
        <taxon>Saccharomycetaceae</taxon>
        <taxon>Henningerozyma</taxon>
    </lineage>
</organism>
<evidence type="ECO:0000256" key="7">
    <source>
        <dbReference type="ARBA" id="ARBA00022807"/>
    </source>
</evidence>
<dbReference type="InterPro" id="IPR048857">
    <property type="entry name" value="OTU1_Ubl"/>
</dbReference>
<dbReference type="Pfam" id="PF02338">
    <property type="entry name" value="OTU"/>
    <property type="match status" value="1"/>
</dbReference>
<reference evidence="11 12" key="1">
    <citation type="journal article" date="2011" name="Proc. Natl. Acad. Sci. U.S.A.">
        <title>Evolutionary erosion of yeast sex chromosomes by mating-type switching accidents.</title>
        <authorList>
            <person name="Gordon J.L."/>
            <person name="Armisen D."/>
            <person name="Proux-Wera E."/>
            <person name="Oheigeartaigh S.S."/>
            <person name="Byrne K.P."/>
            <person name="Wolfe K.H."/>
        </authorList>
    </citation>
    <scope>NUCLEOTIDE SEQUENCE [LARGE SCALE GENOMIC DNA]</scope>
    <source>
        <strain evidence="12">ATCC 34711 / CBS 6284 / DSM 70876 / NBRC 10599 / NRRL Y-10934 / UCD 77-7</strain>
    </source>
</reference>
<dbReference type="InParanoid" id="I2H0F1"/>
<evidence type="ECO:0000256" key="1">
    <source>
        <dbReference type="ARBA" id="ARBA00000707"/>
    </source>
</evidence>
<dbReference type="GO" id="GO:0030968">
    <property type="term" value="P:endoplasmic reticulum unfolded protein response"/>
    <property type="evidence" value="ECO:0007669"/>
    <property type="project" value="TreeGrafter"/>
</dbReference>
<dbReference type="KEGG" id="tbl:TBLA_0C00370"/>
<dbReference type="STRING" id="1071380.I2H0F1"/>